<evidence type="ECO:0000313" key="2">
    <source>
        <dbReference type="Proteomes" id="UP001196413"/>
    </source>
</evidence>
<gene>
    <name evidence="1" type="ORF">KIN20_010819</name>
</gene>
<name>A0AAD5M8G1_PARTN</name>
<proteinExistence type="predicted"/>
<accession>A0AAD5M8G1</accession>
<protein>
    <submittedName>
        <fullName evidence="1">Uncharacterized protein</fullName>
    </submittedName>
</protein>
<dbReference type="Proteomes" id="UP001196413">
    <property type="component" value="Unassembled WGS sequence"/>
</dbReference>
<dbReference type="AlphaFoldDB" id="A0AAD5M8G1"/>
<organism evidence="1 2">
    <name type="scientific">Parelaphostrongylus tenuis</name>
    <name type="common">Meningeal worm</name>
    <dbReference type="NCBI Taxonomy" id="148309"/>
    <lineage>
        <taxon>Eukaryota</taxon>
        <taxon>Metazoa</taxon>
        <taxon>Ecdysozoa</taxon>
        <taxon>Nematoda</taxon>
        <taxon>Chromadorea</taxon>
        <taxon>Rhabditida</taxon>
        <taxon>Rhabditina</taxon>
        <taxon>Rhabditomorpha</taxon>
        <taxon>Strongyloidea</taxon>
        <taxon>Metastrongylidae</taxon>
        <taxon>Parelaphostrongylus</taxon>
    </lineage>
</organism>
<sequence>MNESSYDFIVGHNLDSAWMWSVACRASQNKLILTIRWYSRVPQSELSEKRIPSLDEKEALEIPSSLALLCLLPWFTLPHLMYRPRSLVSRTSEAGAIGLLICTDMGRGQQSCQLPARQIVPITPVFGPLLTISGSLSTTNIIMAKWSRAMWQSVVNRATRMLASGPHGSHFFSAIATVDGN</sequence>
<comment type="caution">
    <text evidence="1">The sequence shown here is derived from an EMBL/GenBank/DDBJ whole genome shotgun (WGS) entry which is preliminary data.</text>
</comment>
<dbReference type="EMBL" id="JAHQIW010001916">
    <property type="protein sequence ID" value="KAJ1354017.1"/>
    <property type="molecule type" value="Genomic_DNA"/>
</dbReference>
<reference evidence="1" key="1">
    <citation type="submission" date="2021-06" db="EMBL/GenBank/DDBJ databases">
        <title>Parelaphostrongylus tenuis whole genome reference sequence.</title>
        <authorList>
            <person name="Garwood T.J."/>
            <person name="Larsen P.A."/>
            <person name="Fountain-Jones N.M."/>
            <person name="Garbe J.R."/>
            <person name="Macchietto M.G."/>
            <person name="Kania S.A."/>
            <person name="Gerhold R.W."/>
            <person name="Richards J.E."/>
            <person name="Wolf T.M."/>
        </authorList>
    </citation>
    <scope>NUCLEOTIDE SEQUENCE</scope>
    <source>
        <strain evidence="1">MNPRO001-30</strain>
        <tissue evidence="1">Meninges</tissue>
    </source>
</reference>
<evidence type="ECO:0000313" key="1">
    <source>
        <dbReference type="EMBL" id="KAJ1354017.1"/>
    </source>
</evidence>
<keyword evidence="2" id="KW-1185">Reference proteome</keyword>